<dbReference type="EMBL" id="CADCUC010000388">
    <property type="protein sequence ID" value="CAA9341563.1"/>
    <property type="molecule type" value="Genomic_DNA"/>
</dbReference>
<name>A0A6J4LUW9_9HYPH</name>
<organism evidence="1">
    <name type="scientific">uncultured Microvirga sp</name>
    <dbReference type="NCBI Taxonomy" id="412392"/>
    <lineage>
        <taxon>Bacteria</taxon>
        <taxon>Pseudomonadati</taxon>
        <taxon>Pseudomonadota</taxon>
        <taxon>Alphaproteobacteria</taxon>
        <taxon>Hyphomicrobiales</taxon>
        <taxon>Methylobacteriaceae</taxon>
        <taxon>Microvirga</taxon>
        <taxon>environmental samples</taxon>
    </lineage>
</organism>
<dbReference type="AlphaFoldDB" id="A0A6J4LUW9"/>
<feature type="non-terminal residue" evidence="1">
    <location>
        <position position="1"/>
    </location>
</feature>
<feature type="non-terminal residue" evidence="1">
    <location>
        <position position="46"/>
    </location>
</feature>
<reference evidence="1" key="1">
    <citation type="submission" date="2020-02" db="EMBL/GenBank/DDBJ databases">
        <authorList>
            <person name="Meier V. D."/>
        </authorList>
    </citation>
    <scope>NUCLEOTIDE SEQUENCE</scope>
    <source>
        <strain evidence="1">AVDCRST_MAG90</strain>
    </source>
</reference>
<accession>A0A6J4LUW9</accession>
<protein>
    <submittedName>
        <fullName evidence="1">Uncharacterized protein</fullName>
    </submittedName>
</protein>
<proteinExistence type="predicted"/>
<gene>
    <name evidence="1" type="ORF">AVDCRST_MAG90-2001</name>
</gene>
<sequence>CLCRGWRAGRARSPWVAGAPESRCERARRPALGRSVAPCRARGRAA</sequence>
<evidence type="ECO:0000313" key="1">
    <source>
        <dbReference type="EMBL" id="CAA9341563.1"/>
    </source>
</evidence>